<dbReference type="PANTHER" id="PTHR33406:SF12">
    <property type="entry name" value="BLR2997 PROTEIN"/>
    <property type="match status" value="1"/>
</dbReference>
<dbReference type="PANTHER" id="PTHR33406">
    <property type="entry name" value="MEMBRANE PROTEIN MJ1562-RELATED"/>
    <property type="match status" value="1"/>
</dbReference>
<keyword evidence="3 6" id="KW-0812">Transmembrane</keyword>
<feature type="transmembrane region" description="Helical" evidence="6">
    <location>
        <begin position="660"/>
        <end position="681"/>
    </location>
</feature>
<feature type="transmembrane region" description="Helical" evidence="6">
    <location>
        <begin position="309"/>
        <end position="328"/>
    </location>
</feature>
<dbReference type="InterPro" id="IPR000731">
    <property type="entry name" value="SSD"/>
</dbReference>
<proteinExistence type="predicted"/>
<feature type="transmembrane region" description="Helical" evidence="6">
    <location>
        <begin position="340"/>
        <end position="361"/>
    </location>
</feature>
<gene>
    <name evidence="8" type="ORF">MNBD_PLANCTO02-2150</name>
</gene>
<dbReference type="Pfam" id="PF03176">
    <property type="entry name" value="MMPL"/>
    <property type="match status" value="2"/>
</dbReference>
<feature type="transmembrane region" description="Helical" evidence="6">
    <location>
        <begin position="254"/>
        <end position="275"/>
    </location>
</feature>
<keyword evidence="2" id="KW-1003">Cell membrane</keyword>
<protein>
    <recommendedName>
        <fullName evidence="7">SSD domain-containing protein</fullName>
    </recommendedName>
</protein>
<evidence type="ECO:0000256" key="6">
    <source>
        <dbReference type="SAM" id="Phobius"/>
    </source>
</evidence>
<evidence type="ECO:0000256" key="5">
    <source>
        <dbReference type="ARBA" id="ARBA00023136"/>
    </source>
</evidence>
<feature type="transmembrane region" description="Helical" evidence="6">
    <location>
        <begin position="23"/>
        <end position="42"/>
    </location>
</feature>
<evidence type="ECO:0000256" key="2">
    <source>
        <dbReference type="ARBA" id="ARBA00022475"/>
    </source>
</evidence>
<feature type="domain" description="SSD" evidence="7">
    <location>
        <begin position="231"/>
        <end position="363"/>
    </location>
</feature>
<keyword evidence="4 6" id="KW-1133">Transmembrane helix</keyword>
<dbReference type="PROSITE" id="PS50156">
    <property type="entry name" value="SSD"/>
    <property type="match status" value="1"/>
</dbReference>
<feature type="transmembrane region" description="Helical" evidence="6">
    <location>
        <begin position="388"/>
        <end position="407"/>
    </location>
</feature>
<evidence type="ECO:0000259" key="7">
    <source>
        <dbReference type="PROSITE" id="PS50156"/>
    </source>
</evidence>
<dbReference type="SUPFAM" id="SSF82866">
    <property type="entry name" value="Multidrug efflux transporter AcrB transmembrane domain"/>
    <property type="match status" value="2"/>
</dbReference>
<feature type="transmembrane region" description="Helical" evidence="6">
    <location>
        <begin position="693"/>
        <end position="714"/>
    </location>
</feature>
<dbReference type="EMBL" id="UOGL01000654">
    <property type="protein sequence ID" value="VAX42411.1"/>
    <property type="molecule type" value="Genomic_DNA"/>
</dbReference>
<keyword evidence="5 6" id="KW-0472">Membrane</keyword>
<dbReference type="InterPro" id="IPR050545">
    <property type="entry name" value="Mycobact_MmpL"/>
</dbReference>
<feature type="transmembrane region" description="Helical" evidence="6">
    <location>
        <begin position="600"/>
        <end position="629"/>
    </location>
</feature>
<dbReference type="GO" id="GO:0005886">
    <property type="term" value="C:plasma membrane"/>
    <property type="evidence" value="ECO:0007669"/>
    <property type="project" value="UniProtKB-SubCell"/>
</dbReference>
<evidence type="ECO:0000256" key="1">
    <source>
        <dbReference type="ARBA" id="ARBA00004651"/>
    </source>
</evidence>
<feature type="transmembrane region" description="Helical" evidence="6">
    <location>
        <begin position="202"/>
        <end position="221"/>
    </location>
</feature>
<dbReference type="InterPro" id="IPR004869">
    <property type="entry name" value="MMPL_dom"/>
</dbReference>
<evidence type="ECO:0000313" key="8">
    <source>
        <dbReference type="EMBL" id="VAX42411.1"/>
    </source>
</evidence>
<accession>A0A3B1DU32</accession>
<organism evidence="8">
    <name type="scientific">hydrothermal vent metagenome</name>
    <dbReference type="NCBI Taxonomy" id="652676"/>
    <lineage>
        <taxon>unclassified sequences</taxon>
        <taxon>metagenomes</taxon>
        <taxon>ecological metagenomes</taxon>
    </lineage>
</organism>
<reference evidence="8" key="1">
    <citation type="submission" date="2018-06" db="EMBL/GenBank/DDBJ databases">
        <authorList>
            <person name="Zhirakovskaya E."/>
        </authorList>
    </citation>
    <scope>NUCLEOTIDE SEQUENCE</scope>
</reference>
<evidence type="ECO:0000256" key="4">
    <source>
        <dbReference type="ARBA" id="ARBA00022989"/>
    </source>
</evidence>
<dbReference type="AlphaFoldDB" id="A0A3B1DU32"/>
<name>A0A3B1DU32_9ZZZZ</name>
<feature type="transmembrane region" description="Helical" evidence="6">
    <location>
        <begin position="227"/>
        <end position="247"/>
    </location>
</feature>
<dbReference type="Gene3D" id="1.20.1640.10">
    <property type="entry name" value="Multidrug efflux transporter AcrB transmembrane domain"/>
    <property type="match status" value="2"/>
</dbReference>
<comment type="subcellular location">
    <subcellularLocation>
        <location evidence="1">Cell membrane</location>
        <topology evidence="1">Multi-pass membrane protein</topology>
    </subcellularLocation>
</comment>
<sequence length="726" mass="79746">MMAHQQPPAQRDIGGWFLRYRDFVLLTLMALIIPATIFASQIKTDNAIERWLGNDDPAVHQWDDFRQQYGVQSQLTVVLEGIRPSDKRVEQMALLMEELKVVNKVWTAGRLQSSLAVTNSTQQPAAASSQFARSPLGKLMVPDGKSTTLWIELKETASANSQQTIRSLQKCARDADIPSTAFHIGGAVVVNAALDYWGTVSLTLLLPFIAVVCLMLLWVLGHTLQQSLLLMFSAVLSVLITFAVMAACGVKLNLLLIALPPLIGVLHLSAGIHIAHHYQVWRTRLVKIFPSDNPTEMNRLAITKAFYETFKPALLATATTAIGMISLLTSDLEIVRSFSIWSSIGLIISFVVAYLFLPSFLLNTTTKPSVFALYGRSISPVFHWKRRIVIAGSLLILLGAIPGWMRLESDLNAIHFLPADCRTLTDHHFIEQKCCGLIPIEIDLDFTKTPSPQARYQLLTELAQKIEQHPDVSHALSSVSFFGPVAMSIHTNLNKKNHAPQLLDNWRTADGNHYRLSALVNSNSEQTIAEITQEIKEIVGGQPANITGLISLIDRSQHAIFKSLRDSLLMAGGLIGVILVITLRSLSAGLIAMIPNLAPIAIGFGVTGWMGILIGIGTVLTASIALGIAMDDTLHFLHQFRQFSSQSNNLGRVIRRTWQACSLPMIQTSVVAAAGLAILATSQFQPIARFGQLMTVLLLLALLADLVFLPYLLTTPVANLFRRKSS</sequence>
<feature type="transmembrane region" description="Helical" evidence="6">
    <location>
        <begin position="568"/>
        <end position="594"/>
    </location>
</feature>
<evidence type="ECO:0000256" key="3">
    <source>
        <dbReference type="ARBA" id="ARBA00022692"/>
    </source>
</evidence>